<dbReference type="PANTHER" id="PTHR22807:SF4">
    <property type="entry name" value="28S RRNA (CYTOSINE-C(5))-METHYLTRANSFERASE"/>
    <property type="match status" value="1"/>
</dbReference>
<proteinExistence type="inferred from homology"/>
<keyword evidence="1 6" id="KW-0489">Methyltransferase</keyword>
<dbReference type="PRINTS" id="PR02008">
    <property type="entry name" value="RCMTFAMILY"/>
</dbReference>
<dbReference type="Gene3D" id="3.30.70.1170">
    <property type="entry name" value="Sun protein, domain 3"/>
    <property type="match status" value="1"/>
</dbReference>
<dbReference type="PANTHER" id="PTHR22807">
    <property type="entry name" value="NOP2 YEAST -RELATED NOL1/NOP2/FMU SUN DOMAIN-CONTAINING"/>
    <property type="match status" value="1"/>
</dbReference>
<reference evidence="8 9" key="1">
    <citation type="journal article" date="2019" name="Sci. Rep.">
        <title>Comparative genomics of chytrid fungi reveal insights into the obligate biotrophic and pathogenic lifestyle of Synchytrium endobioticum.</title>
        <authorList>
            <person name="van de Vossenberg B.T.L.H."/>
            <person name="Warris S."/>
            <person name="Nguyen H.D.T."/>
            <person name="van Gent-Pelzer M.P.E."/>
            <person name="Joly D.L."/>
            <person name="van de Geest H.C."/>
            <person name="Bonants P.J.M."/>
            <person name="Smith D.S."/>
            <person name="Levesque C.A."/>
            <person name="van der Lee T.A.J."/>
        </authorList>
    </citation>
    <scope>NUCLEOTIDE SEQUENCE [LARGE SCALE GENOMIC DNA]</scope>
    <source>
        <strain evidence="8 9">LEV6574</strain>
    </source>
</reference>
<gene>
    <name evidence="8" type="ORF">SeLEV6574_g02843</name>
</gene>
<dbReference type="Pfam" id="PF01189">
    <property type="entry name" value="Methyltr_RsmB-F"/>
    <property type="match status" value="1"/>
</dbReference>
<dbReference type="VEuPathDB" id="FungiDB:SeMB42_g02184"/>
<dbReference type="InterPro" id="IPR049561">
    <property type="entry name" value="NSUN5_7_fdxn-like"/>
</dbReference>
<evidence type="ECO:0000256" key="5">
    <source>
        <dbReference type="ARBA" id="ARBA00053002"/>
    </source>
</evidence>
<feature type="binding site" evidence="6">
    <location>
        <begin position="243"/>
        <end position="249"/>
    </location>
    <ligand>
        <name>S-adenosyl-L-methionine</name>
        <dbReference type="ChEBI" id="CHEBI:59789"/>
    </ligand>
</feature>
<evidence type="ECO:0000259" key="7">
    <source>
        <dbReference type="PROSITE" id="PS51686"/>
    </source>
</evidence>
<comment type="caution">
    <text evidence="8">The sequence shown here is derived from an EMBL/GenBank/DDBJ whole genome shotgun (WGS) entry which is preliminary data.</text>
</comment>
<evidence type="ECO:0000313" key="8">
    <source>
        <dbReference type="EMBL" id="TPX47114.1"/>
    </source>
</evidence>
<dbReference type="PROSITE" id="PS51686">
    <property type="entry name" value="SAM_MT_RSMB_NOP"/>
    <property type="match status" value="1"/>
</dbReference>
<dbReference type="GO" id="GO:0070475">
    <property type="term" value="P:rRNA base methylation"/>
    <property type="evidence" value="ECO:0007669"/>
    <property type="project" value="TreeGrafter"/>
</dbReference>
<comment type="similarity">
    <text evidence="6">Belongs to the class I-like SAM-binding methyltransferase superfamily. RsmB/NOP family.</text>
</comment>
<feature type="binding site" evidence="6">
    <location>
        <position position="267"/>
    </location>
    <ligand>
        <name>S-adenosyl-L-methionine</name>
        <dbReference type="ChEBI" id="CHEBI:59789"/>
    </ligand>
</feature>
<dbReference type="InterPro" id="IPR001678">
    <property type="entry name" value="MeTrfase_RsmB-F_NOP2_dom"/>
</dbReference>
<organism evidence="8 9">
    <name type="scientific">Synchytrium endobioticum</name>
    <dbReference type="NCBI Taxonomy" id="286115"/>
    <lineage>
        <taxon>Eukaryota</taxon>
        <taxon>Fungi</taxon>
        <taxon>Fungi incertae sedis</taxon>
        <taxon>Chytridiomycota</taxon>
        <taxon>Chytridiomycota incertae sedis</taxon>
        <taxon>Chytridiomycetes</taxon>
        <taxon>Synchytriales</taxon>
        <taxon>Synchytriaceae</taxon>
        <taxon>Synchytrium</taxon>
    </lineage>
</organism>
<dbReference type="OrthoDB" id="435282at2759"/>
<feature type="active site" description="Nucleophile" evidence="6">
    <location>
        <position position="371"/>
    </location>
</feature>
<dbReference type="InterPro" id="IPR048889">
    <property type="entry name" value="NSUN5_RCM1_N"/>
</dbReference>
<name>A0A507D6K1_9FUNG</name>
<comment type="caution">
    <text evidence="6">Lacks conserved residue(s) required for the propagation of feature annotation.</text>
</comment>
<comment type="catalytic activity">
    <reaction evidence="5">
        <text>a cytidine in 25S rRNA + S-adenosyl-L-methionine = a 5-methylcytidine in 25S rRNA + S-adenosyl-L-homocysteine + H(+)</text>
        <dbReference type="Rhea" id="RHEA:47780"/>
        <dbReference type="Rhea" id="RHEA-COMP:11911"/>
        <dbReference type="Rhea" id="RHEA-COMP:11912"/>
        <dbReference type="ChEBI" id="CHEBI:15378"/>
        <dbReference type="ChEBI" id="CHEBI:57856"/>
        <dbReference type="ChEBI" id="CHEBI:59789"/>
        <dbReference type="ChEBI" id="CHEBI:74483"/>
        <dbReference type="ChEBI" id="CHEBI:82748"/>
    </reaction>
</comment>
<feature type="binding site" evidence="6">
    <location>
        <position position="312"/>
    </location>
    <ligand>
        <name>S-adenosyl-L-methionine</name>
        <dbReference type="ChEBI" id="CHEBI:59789"/>
    </ligand>
</feature>
<evidence type="ECO:0000256" key="1">
    <source>
        <dbReference type="ARBA" id="ARBA00022603"/>
    </source>
</evidence>
<evidence type="ECO:0000256" key="2">
    <source>
        <dbReference type="ARBA" id="ARBA00022679"/>
    </source>
</evidence>
<dbReference type="Proteomes" id="UP000320475">
    <property type="component" value="Unassembled WGS sequence"/>
</dbReference>
<dbReference type="FunFam" id="3.40.50.150:FF:000164">
    <property type="entry name" value="Methyltransferase NSUN5, putative"/>
    <property type="match status" value="1"/>
</dbReference>
<dbReference type="SUPFAM" id="SSF53335">
    <property type="entry name" value="S-adenosyl-L-methionine-dependent methyltransferases"/>
    <property type="match status" value="1"/>
</dbReference>
<dbReference type="InterPro" id="IPR029063">
    <property type="entry name" value="SAM-dependent_MTases_sf"/>
</dbReference>
<feature type="domain" description="SAM-dependent MTase RsmB/NOP-type" evidence="7">
    <location>
        <begin position="134"/>
        <end position="437"/>
    </location>
</feature>
<dbReference type="InterPro" id="IPR049560">
    <property type="entry name" value="MeTrfase_RsmB-F_NOP2_cat"/>
</dbReference>
<evidence type="ECO:0000313" key="9">
    <source>
        <dbReference type="Proteomes" id="UP000320475"/>
    </source>
</evidence>
<dbReference type="EMBL" id="QEAM01000085">
    <property type="protein sequence ID" value="TPX47114.1"/>
    <property type="molecule type" value="Genomic_DNA"/>
</dbReference>
<dbReference type="CDD" id="cd02440">
    <property type="entry name" value="AdoMet_MTases"/>
    <property type="match status" value="1"/>
</dbReference>
<dbReference type="GO" id="GO:0005730">
    <property type="term" value="C:nucleolus"/>
    <property type="evidence" value="ECO:0007669"/>
    <property type="project" value="TreeGrafter"/>
</dbReference>
<evidence type="ECO:0000256" key="4">
    <source>
        <dbReference type="ARBA" id="ARBA00022884"/>
    </source>
</evidence>
<dbReference type="GO" id="GO:0008173">
    <property type="term" value="F:RNA methyltransferase activity"/>
    <property type="evidence" value="ECO:0007669"/>
    <property type="project" value="InterPro"/>
</dbReference>
<dbReference type="InterPro" id="IPR023267">
    <property type="entry name" value="RCMT"/>
</dbReference>
<protein>
    <recommendedName>
        <fullName evidence="7">SAM-dependent MTase RsmB/NOP-type domain-containing protein</fullName>
    </recommendedName>
</protein>
<dbReference type="Pfam" id="PF21153">
    <property type="entry name" value="NSUN5_N"/>
    <property type="match status" value="1"/>
</dbReference>
<dbReference type="Gene3D" id="3.40.50.150">
    <property type="entry name" value="Vaccinia Virus protein VP39"/>
    <property type="match status" value="1"/>
</dbReference>
<accession>A0A507D6K1</accession>
<sequence length="437" mass="48830">MASKDRASGTHNVYERAAEILQKLDAKQGTIKSMVYSSNSNQAIDKKRLYGLVCESLKYRESLNQIIDASNILKQERRLSRELAIVLCHDLLIGNGVSGRYKASMGKHRIRLQAELVKLKVKKRIKSNTELIPSHIRLAVANPRYVRVNTIKTNISAVQQALHQKYALNLVTEQVVVNQNLRVAKKTMMIDPHIPNLLLLPPNIDLHEDDLFLSGKIILQDKASCFPAYCLNPKPSSIVIDACAAPGNKTSHLSMLMGNKGTIHAFDMDARRLNLLKNRMCLAGCTNVIAHLGSFLAVDPKTMGHVDYILLDPSCSGSGMLNQLESSLNDEDEQVDSQSQDRLKSLSDFQLSLLDHALSFETAKRVVYSTCSIHQAENEDVVVKALANKKKWRLMHRVLPSWKRRGLAVFDGAEHVIRVSPTEDLACGFFVAVFERV</sequence>
<dbReference type="AlphaFoldDB" id="A0A507D6K1"/>
<dbReference type="Pfam" id="PF21148">
    <property type="entry name" value="NSUN5_fdxn-like"/>
    <property type="match status" value="1"/>
</dbReference>
<evidence type="ECO:0000256" key="3">
    <source>
        <dbReference type="ARBA" id="ARBA00022691"/>
    </source>
</evidence>
<evidence type="ECO:0000256" key="6">
    <source>
        <dbReference type="PROSITE-ProRule" id="PRU01023"/>
    </source>
</evidence>
<dbReference type="GO" id="GO:0003723">
    <property type="term" value="F:RNA binding"/>
    <property type="evidence" value="ECO:0007669"/>
    <property type="project" value="UniProtKB-UniRule"/>
</dbReference>
<keyword evidence="3 6" id="KW-0949">S-adenosyl-L-methionine</keyword>
<keyword evidence="2 6" id="KW-0808">Transferase</keyword>
<keyword evidence="4 6" id="KW-0694">RNA-binding</keyword>